<evidence type="ECO:0000313" key="2">
    <source>
        <dbReference type="EMBL" id="GCE96678.1"/>
    </source>
</evidence>
<dbReference type="EMBL" id="BIMW01000229">
    <property type="protein sequence ID" value="GCE96678.1"/>
    <property type="molecule type" value="Genomic_DNA"/>
</dbReference>
<dbReference type="Proteomes" id="UP000326169">
    <property type="component" value="Unassembled WGS sequence"/>
</dbReference>
<name>A0A5M3TF64_LIMPL</name>
<keyword evidence="3" id="KW-1185">Reference proteome</keyword>
<accession>A0A5M3TF64</accession>
<proteinExistence type="predicted"/>
<evidence type="ECO:0000256" key="1">
    <source>
        <dbReference type="SAM" id="MobiDB-lite"/>
    </source>
</evidence>
<sequence length="96" mass="11487">MYIGHSRYIKIPVSYKRAEIQYQSTLVKFDKGFISYFIGELLKKLIPLHPDKLEEILSESLEYYREEWNIYQAENGGDREPDDRKKSTEVFCDEDE</sequence>
<comment type="caution">
    <text evidence="2">The sequence shown here is derived from an EMBL/GenBank/DDBJ whole genome shotgun (WGS) entry which is preliminary data.</text>
</comment>
<feature type="compositionally biased region" description="Basic and acidic residues" evidence="1">
    <location>
        <begin position="76"/>
        <end position="88"/>
    </location>
</feature>
<gene>
    <name evidence="2" type="ORF">NIES46_47500</name>
</gene>
<evidence type="ECO:0000313" key="3">
    <source>
        <dbReference type="Proteomes" id="UP000326169"/>
    </source>
</evidence>
<protein>
    <submittedName>
        <fullName evidence="2">Uncharacterized protein</fullName>
    </submittedName>
</protein>
<feature type="region of interest" description="Disordered" evidence="1">
    <location>
        <begin position="74"/>
        <end position="96"/>
    </location>
</feature>
<organism evidence="2 3">
    <name type="scientific">Limnospira platensis NIES-46</name>
    <dbReference type="NCBI Taxonomy" id="1236695"/>
    <lineage>
        <taxon>Bacteria</taxon>
        <taxon>Bacillati</taxon>
        <taxon>Cyanobacteriota</taxon>
        <taxon>Cyanophyceae</taxon>
        <taxon>Oscillatoriophycideae</taxon>
        <taxon>Oscillatoriales</taxon>
        <taxon>Sirenicapillariaceae</taxon>
        <taxon>Limnospira</taxon>
    </lineage>
</organism>
<reference evidence="2 3" key="1">
    <citation type="journal article" date="2019" name="J Genomics">
        <title>The Draft Genome of a Hydrogen-producing Cyanobacterium, Arthrospira platensis NIES-46.</title>
        <authorList>
            <person name="Suzuki S."/>
            <person name="Yamaguchi H."/>
            <person name="Kawachi M."/>
        </authorList>
    </citation>
    <scope>NUCLEOTIDE SEQUENCE [LARGE SCALE GENOMIC DNA]</scope>
    <source>
        <strain evidence="2 3">NIES-46</strain>
    </source>
</reference>